<reference evidence="2" key="2">
    <citation type="submission" date="2024-10" db="UniProtKB">
        <authorList>
            <consortium name="EnsemblProtists"/>
        </authorList>
    </citation>
    <scope>IDENTIFICATION</scope>
</reference>
<protein>
    <recommendedName>
        <fullName evidence="4">Haem-binding uptake Tiki superfamily ChaN domain-containing protein</fullName>
    </recommendedName>
</protein>
<organism evidence="2 3">
    <name type="scientific">Emiliania huxleyi (strain CCMP1516)</name>
    <dbReference type="NCBI Taxonomy" id="280463"/>
    <lineage>
        <taxon>Eukaryota</taxon>
        <taxon>Haptista</taxon>
        <taxon>Haptophyta</taxon>
        <taxon>Prymnesiophyceae</taxon>
        <taxon>Isochrysidales</taxon>
        <taxon>Noelaerhabdaceae</taxon>
        <taxon>Emiliania</taxon>
    </lineage>
</organism>
<dbReference type="KEGG" id="ehx:EMIHUDRAFT_206258"/>
<dbReference type="EnsemblProtists" id="EOD25137">
    <property type="protein sequence ID" value="EOD25137"/>
    <property type="gene ID" value="EMIHUDRAFT_206258"/>
</dbReference>
<dbReference type="PaxDb" id="2903-EOD25137"/>
<sequence>MFVQLLACSLLVASLPVSRRSLLAVAGSTGIRPPLQPVSPWLGPAEATLAGSSVFWVRPGSQPSSPSLVKYEPQMALDVLSAAPSRGGALFVGEHHDSASDHAALITSLRQQRGAVPLAVGLEAELGRERLARYIPDAAGFADFSTTQLFRSYVDHAAMGAATAAWVRDNPGGLAISLVGNGHASFGSL</sequence>
<keyword evidence="3" id="KW-1185">Reference proteome</keyword>
<dbReference type="GeneID" id="17270683"/>
<dbReference type="HOGENOM" id="CLU_1436886_0_0_1"/>
<proteinExistence type="predicted"/>
<dbReference type="RefSeq" id="XP_005777566.1">
    <property type="nucleotide sequence ID" value="XM_005777509.1"/>
</dbReference>
<dbReference type="AlphaFoldDB" id="A0A0D3JNQ2"/>
<name>A0A0D3JNQ2_EMIH1</name>
<feature type="signal peptide" evidence="1">
    <location>
        <begin position="1"/>
        <end position="20"/>
    </location>
</feature>
<feature type="chain" id="PRO_5044291493" description="Haem-binding uptake Tiki superfamily ChaN domain-containing protein" evidence="1">
    <location>
        <begin position="21"/>
        <end position="189"/>
    </location>
</feature>
<evidence type="ECO:0000313" key="2">
    <source>
        <dbReference type="EnsemblProtists" id="EOD25137"/>
    </source>
</evidence>
<reference evidence="3" key="1">
    <citation type="journal article" date="2013" name="Nature">
        <title>Pan genome of the phytoplankton Emiliania underpins its global distribution.</title>
        <authorList>
            <person name="Read B.A."/>
            <person name="Kegel J."/>
            <person name="Klute M.J."/>
            <person name="Kuo A."/>
            <person name="Lefebvre S.C."/>
            <person name="Maumus F."/>
            <person name="Mayer C."/>
            <person name="Miller J."/>
            <person name="Monier A."/>
            <person name="Salamov A."/>
            <person name="Young J."/>
            <person name="Aguilar M."/>
            <person name="Claverie J.M."/>
            <person name="Frickenhaus S."/>
            <person name="Gonzalez K."/>
            <person name="Herman E.K."/>
            <person name="Lin Y.C."/>
            <person name="Napier J."/>
            <person name="Ogata H."/>
            <person name="Sarno A.F."/>
            <person name="Shmutz J."/>
            <person name="Schroeder D."/>
            <person name="de Vargas C."/>
            <person name="Verret F."/>
            <person name="von Dassow P."/>
            <person name="Valentin K."/>
            <person name="Van de Peer Y."/>
            <person name="Wheeler G."/>
            <person name="Dacks J.B."/>
            <person name="Delwiche C.F."/>
            <person name="Dyhrman S.T."/>
            <person name="Glockner G."/>
            <person name="John U."/>
            <person name="Richards T."/>
            <person name="Worden A.Z."/>
            <person name="Zhang X."/>
            <person name="Grigoriev I.V."/>
            <person name="Allen A.E."/>
            <person name="Bidle K."/>
            <person name="Borodovsky M."/>
            <person name="Bowler C."/>
            <person name="Brownlee C."/>
            <person name="Cock J.M."/>
            <person name="Elias M."/>
            <person name="Gladyshev V.N."/>
            <person name="Groth M."/>
            <person name="Guda C."/>
            <person name="Hadaegh A."/>
            <person name="Iglesias-Rodriguez M.D."/>
            <person name="Jenkins J."/>
            <person name="Jones B.M."/>
            <person name="Lawson T."/>
            <person name="Leese F."/>
            <person name="Lindquist E."/>
            <person name="Lobanov A."/>
            <person name="Lomsadze A."/>
            <person name="Malik S.B."/>
            <person name="Marsh M.E."/>
            <person name="Mackinder L."/>
            <person name="Mock T."/>
            <person name="Mueller-Roeber B."/>
            <person name="Pagarete A."/>
            <person name="Parker M."/>
            <person name="Probert I."/>
            <person name="Quesneville H."/>
            <person name="Raines C."/>
            <person name="Rensing S.A."/>
            <person name="Riano-Pachon D.M."/>
            <person name="Richier S."/>
            <person name="Rokitta S."/>
            <person name="Shiraiwa Y."/>
            <person name="Soanes D.M."/>
            <person name="van der Giezen M."/>
            <person name="Wahlund T.M."/>
            <person name="Williams B."/>
            <person name="Wilson W."/>
            <person name="Wolfe G."/>
            <person name="Wurch L.L."/>
        </authorList>
    </citation>
    <scope>NUCLEOTIDE SEQUENCE</scope>
</reference>
<keyword evidence="1" id="KW-0732">Signal</keyword>
<dbReference type="Proteomes" id="UP000013827">
    <property type="component" value="Unassembled WGS sequence"/>
</dbReference>
<accession>A0A0D3JNQ2</accession>
<evidence type="ECO:0000256" key="1">
    <source>
        <dbReference type="SAM" id="SignalP"/>
    </source>
</evidence>
<evidence type="ECO:0008006" key="4">
    <source>
        <dbReference type="Google" id="ProtNLM"/>
    </source>
</evidence>
<evidence type="ECO:0000313" key="3">
    <source>
        <dbReference type="Proteomes" id="UP000013827"/>
    </source>
</evidence>